<feature type="domain" description="AMP-binding enzyme C-terminal" evidence="3">
    <location>
        <begin position="423"/>
        <end position="497"/>
    </location>
</feature>
<reference evidence="5" key="1">
    <citation type="journal article" date="2019" name="Int. J. Syst. Evol. Microbiol.">
        <title>The Global Catalogue of Microorganisms (GCM) 10K type strain sequencing project: providing services to taxonomists for standard genome sequencing and annotation.</title>
        <authorList>
            <consortium name="The Broad Institute Genomics Platform"/>
            <consortium name="The Broad Institute Genome Sequencing Center for Infectious Disease"/>
            <person name="Wu L."/>
            <person name="Ma J."/>
        </authorList>
    </citation>
    <scope>NUCLEOTIDE SEQUENCE [LARGE SCALE GENOMIC DNA]</scope>
    <source>
        <strain evidence="5">CGMCC 4.1469</strain>
    </source>
</reference>
<evidence type="ECO:0000256" key="1">
    <source>
        <dbReference type="SAM" id="MobiDB-lite"/>
    </source>
</evidence>
<evidence type="ECO:0000313" key="5">
    <source>
        <dbReference type="Proteomes" id="UP001596067"/>
    </source>
</evidence>
<dbReference type="Pfam" id="PF00501">
    <property type="entry name" value="AMP-binding"/>
    <property type="match status" value="1"/>
</dbReference>
<protein>
    <submittedName>
        <fullName evidence="4">AMP-binding protein</fullName>
    </submittedName>
</protein>
<dbReference type="InterPro" id="IPR045851">
    <property type="entry name" value="AMP-bd_C_sf"/>
</dbReference>
<dbReference type="PANTHER" id="PTHR43767:SF1">
    <property type="entry name" value="NONRIBOSOMAL PEPTIDE SYNTHASE PES1 (EUROFUNG)-RELATED"/>
    <property type="match status" value="1"/>
</dbReference>
<dbReference type="Pfam" id="PF13193">
    <property type="entry name" value="AMP-binding_C"/>
    <property type="match status" value="1"/>
</dbReference>
<organism evidence="4 5">
    <name type="scientific">Kitasatospora aburaviensis</name>
    <dbReference type="NCBI Taxonomy" id="67265"/>
    <lineage>
        <taxon>Bacteria</taxon>
        <taxon>Bacillati</taxon>
        <taxon>Actinomycetota</taxon>
        <taxon>Actinomycetes</taxon>
        <taxon>Kitasatosporales</taxon>
        <taxon>Streptomycetaceae</taxon>
        <taxon>Kitasatospora</taxon>
    </lineage>
</organism>
<dbReference type="PROSITE" id="PS00455">
    <property type="entry name" value="AMP_BINDING"/>
    <property type="match status" value="1"/>
</dbReference>
<feature type="region of interest" description="Disordered" evidence="1">
    <location>
        <begin position="505"/>
        <end position="539"/>
    </location>
</feature>
<keyword evidence="5" id="KW-1185">Reference proteome</keyword>
<gene>
    <name evidence="4" type="ORF">ACFP0N_15570</name>
</gene>
<dbReference type="SUPFAM" id="SSF56801">
    <property type="entry name" value="Acetyl-CoA synthetase-like"/>
    <property type="match status" value="1"/>
</dbReference>
<dbReference type="Gene3D" id="3.30.300.30">
    <property type="match status" value="1"/>
</dbReference>
<comment type="caution">
    <text evidence="4">The sequence shown here is derived from an EMBL/GenBank/DDBJ whole genome shotgun (WGS) entry which is preliminary data.</text>
</comment>
<dbReference type="EMBL" id="JBHSOD010000016">
    <property type="protein sequence ID" value="MFC5886385.1"/>
    <property type="molecule type" value="Genomic_DNA"/>
</dbReference>
<proteinExistence type="predicted"/>
<evidence type="ECO:0000259" key="3">
    <source>
        <dbReference type="Pfam" id="PF13193"/>
    </source>
</evidence>
<name>A0ABW1EXJ8_9ACTN</name>
<dbReference type="InterPro" id="IPR050237">
    <property type="entry name" value="ATP-dep_AMP-bd_enzyme"/>
</dbReference>
<dbReference type="Proteomes" id="UP001596067">
    <property type="component" value="Unassembled WGS sequence"/>
</dbReference>
<dbReference type="InterPro" id="IPR020845">
    <property type="entry name" value="AMP-binding_CS"/>
</dbReference>
<dbReference type="InterPro" id="IPR000873">
    <property type="entry name" value="AMP-dep_synth/lig_dom"/>
</dbReference>
<dbReference type="CDD" id="cd04433">
    <property type="entry name" value="AFD_class_I"/>
    <property type="match status" value="1"/>
</dbReference>
<dbReference type="PANTHER" id="PTHR43767">
    <property type="entry name" value="LONG-CHAIN-FATTY-ACID--COA LIGASE"/>
    <property type="match status" value="1"/>
</dbReference>
<accession>A0ABW1EXJ8</accession>
<dbReference type="InterPro" id="IPR042099">
    <property type="entry name" value="ANL_N_sf"/>
</dbReference>
<evidence type="ECO:0000259" key="2">
    <source>
        <dbReference type="Pfam" id="PF00501"/>
    </source>
</evidence>
<dbReference type="InterPro" id="IPR025110">
    <property type="entry name" value="AMP-bd_C"/>
</dbReference>
<dbReference type="Gene3D" id="3.40.50.12780">
    <property type="entry name" value="N-terminal domain of ligase-like"/>
    <property type="match status" value="1"/>
</dbReference>
<dbReference type="RefSeq" id="WP_313761884.1">
    <property type="nucleotide sequence ID" value="NZ_BAAAVH010000101.1"/>
</dbReference>
<evidence type="ECO:0000313" key="4">
    <source>
        <dbReference type="EMBL" id="MFC5886385.1"/>
    </source>
</evidence>
<feature type="domain" description="AMP-dependent synthetase/ligase" evidence="2">
    <location>
        <begin position="27"/>
        <end position="372"/>
    </location>
</feature>
<sequence length="539" mass="56185">MTGTLVAGAGAGPGVATYTAMVLDGLARAPERVAIRHGEGAVTARECLETVYRLARALAAAGLGRGDGVTLLAGNTPEALLVRPAANLIGCRVAVLHADRPVADLVALAENARTAALVFDPARGTGAARRIAAALPEALVLALGPSAFGADLLELAAPLSPAPPAPAYRPDDVMAVRFTAGSTGRPKGVRRRFARPPRPELIAASTFLLCTALGHGGGTTADLALAAGGTVVLQDGFAAGAVLEAIERYRVSRVYLPPHLLYQVLDHPALPGTDTGSLRRVTYTGCAAAPERLAEATRRLGRVMHQTYSLTEAGPVTRLTPDEHLDPRLLRTAGRPLPDTEVRIVDEAGALLPVGALGEICVRTPTAMTGYWRDPELTARVLRDGWLYTGDLGRLDRSGYLTVAGRRDAMAIVDAHNIYPHDVEEPLLAHPAVREAVMFATTGRDRLERVHAAVTTAPGAPVTERQLHRWMQERGGPLCDPTTILVLPELPLAETGKPDLAALRALLPEAEPGSGEGAGSEAGAEPGPGPGPDGRAQAG</sequence>